<evidence type="ECO:0000256" key="6">
    <source>
        <dbReference type="SAM" id="MobiDB-lite"/>
    </source>
</evidence>
<comment type="caution">
    <text evidence="8">The sequence shown here is derived from an EMBL/GenBank/DDBJ whole genome shotgun (WGS) entry which is preliminary data.</text>
</comment>
<reference evidence="8" key="1">
    <citation type="journal article" date="2023" name="Mol. Phylogenet. Evol.">
        <title>Genome-scale phylogeny and comparative genomics of the fungal order Sordariales.</title>
        <authorList>
            <person name="Hensen N."/>
            <person name="Bonometti L."/>
            <person name="Westerberg I."/>
            <person name="Brannstrom I.O."/>
            <person name="Guillou S."/>
            <person name="Cros-Aarteil S."/>
            <person name="Calhoun S."/>
            <person name="Haridas S."/>
            <person name="Kuo A."/>
            <person name="Mondo S."/>
            <person name="Pangilinan J."/>
            <person name="Riley R."/>
            <person name="LaButti K."/>
            <person name="Andreopoulos B."/>
            <person name="Lipzen A."/>
            <person name="Chen C."/>
            <person name="Yan M."/>
            <person name="Daum C."/>
            <person name="Ng V."/>
            <person name="Clum A."/>
            <person name="Steindorff A."/>
            <person name="Ohm R.A."/>
            <person name="Martin F."/>
            <person name="Silar P."/>
            <person name="Natvig D.O."/>
            <person name="Lalanne C."/>
            <person name="Gautier V."/>
            <person name="Ament-Velasquez S.L."/>
            <person name="Kruys A."/>
            <person name="Hutchinson M.I."/>
            <person name="Powell A.J."/>
            <person name="Barry K."/>
            <person name="Miller A.N."/>
            <person name="Grigoriev I.V."/>
            <person name="Debuchy R."/>
            <person name="Gladieux P."/>
            <person name="Hiltunen Thoren M."/>
            <person name="Johannesson H."/>
        </authorList>
    </citation>
    <scope>NUCLEOTIDE SEQUENCE</scope>
    <source>
        <strain evidence="8">CBS 141.50</strain>
    </source>
</reference>
<dbReference type="GO" id="GO:0005634">
    <property type="term" value="C:nucleus"/>
    <property type="evidence" value="ECO:0007669"/>
    <property type="project" value="UniProtKB-SubCell"/>
</dbReference>
<name>A0AAN6ZL66_9PEZI</name>
<keyword evidence="5" id="KW-0539">Nucleus</keyword>
<comment type="subcellular location">
    <subcellularLocation>
        <location evidence="1">Nucleus</location>
    </subcellularLocation>
</comment>
<dbReference type="GO" id="GO:0006351">
    <property type="term" value="P:DNA-templated transcription"/>
    <property type="evidence" value="ECO:0007669"/>
    <property type="project" value="InterPro"/>
</dbReference>
<dbReference type="Pfam" id="PF04082">
    <property type="entry name" value="Fungal_trans"/>
    <property type="match status" value="1"/>
</dbReference>
<dbReference type="SMART" id="SM00906">
    <property type="entry name" value="Fungal_trans"/>
    <property type="match status" value="1"/>
</dbReference>
<dbReference type="EMBL" id="MU853604">
    <property type="protein sequence ID" value="KAK4141953.1"/>
    <property type="molecule type" value="Genomic_DNA"/>
</dbReference>
<keyword evidence="3" id="KW-0805">Transcription regulation</keyword>
<dbReference type="CDD" id="cd00067">
    <property type="entry name" value="GAL4"/>
    <property type="match status" value="1"/>
</dbReference>
<evidence type="ECO:0000256" key="2">
    <source>
        <dbReference type="ARBA" id="ARBA00022723"/>
    </source>
</evidence>
<dbReference type="InterPro" id="IPR001138">
    <property type="entry name" value="Zn2Cys6_DnaBD"/>
</dbReference>
<keyword evidence="4" id="KW-0804">Transcription</keyword>
<dbReference type="InterPro" id="IPR050815">
    <property type="entry name" value="TF_fung"/>
</dbReference>
<organism evidence="8 9">
    <name type="scientific">Dichotomopilus funicola</name>
    <dbReference type="NCBI Taxonomy" id="1934379"/>
    <lineage>
        <taxon>Eukaryota</taxon>
        <taxon>Fungi</taxon>
        <taxon>Dikarya</taxon>
        <taxon>Ascomycota</taxon>
        <taxon>Pezizomycotina</taxon>
        <taxon>Sordariomycetes</taxon>
        <taxon>Sordariomycetidae</taxon>
        <taxon>Sordariales</taxon>
        <taxon>Chaetomiaceae</taxon>
        <taxon>Dichotomopilus</taxon>
    </lineage>
</organism>
<evidence type="ECO:0000313" key="9">
    <source>
        <dbReference type="Proteomes" id="UP001302676"/>
    </source>
</evidence>
<evidence type="ECO:0000256" key="3">
    <source>
        <dbReference type="ARBA" id="ARBA00023015"/>
    </source>
</evidence>
<keyword evidence="2" id="KW-0479">Metal-binding</keyword>
<gene>
    <name evidence="8" type="ORF">C8A04DRAFT_13657</name>
</gene>
<reference evidence="8" key="2">
    <citation type="submission" date="2023-05" db="EMBL/GenBank/DDBJ databases">
        <authorList>
            <consortium name="Lawrence Berkeley National Laboratory"/>
            <person name="Steindorff A."/>
            <person name="Hensen N."/>
            <person name="Bonometti L."/>
            <person name="Westerberg I."/>
            <person name="Brannstrom I.O."/>
            <person name="Guillou S."/>
            <person name="Cros-Aarteil S."/>
            <person name="Calhoun S."/>
            <person name="Haridas S."/>
            <person name="Kuo A."/>
            <person name="Mondo S."/>
            <person name="Pangilinan J."/>
            <person name="Riley R."/>
            <person name="Labutti K."/>
            <person name="Andreopoulos B."/>
            <person name="Lipzen A."/>
            <person name="Chen C."/>
            <person name="Yanf M."/>
            <person name="Daum C."/>
            <person name="Ng V."/>
            <person name="Clum A."/>
            <person name="Ohm R."/>
            <person name="Martin F."/>
            <person name="Silar P."/>
            <person name="Natvig D."/>
            <person name="Lalanne C."/>
            <person name="Gautier V."/>
            <person name="Ament-Velasquez S.L."/>
            <person name="Kruys A."/>
            <person name="Hutchinson M.I."/>
            <person name="Powell A.J."/>
            <person name="Barry K."/>
            <person name="Miller A.N."/>
            <person name="Grigoriev I.V."/>
            <person name="Debuchy R."/>
            <person name="Gladieux P."/>
            <person name="Thoren M.H."/>
            <person name="Johannesson H."/>
        </authorList>
    </citation>
    <scope>NUCLEOTIDE SEQUENCE</scope>
    <source>
        <strain evidence="8">CBS 141.50</strain>
    </source>
</reference>
<dbReference type="Gene3D" id="4.10.240.10">
    <property type="entry name" value="Zn(2)-C6 fungal-type DNA-binding domain"/>
    <property type="match status" value="1"/>
</dbReference>
<sequence length="643" mass="70703">PCRDRKIRCDRQHPTCGRCARMRNTCRYSTRSKSTLSNTDLSRYLLAMGQRLQQIEARVALNPNGNGSGSGSDSGNGAVVRETFPTPPREGQNDNAGAVTQALSISLPPTTLSAQPNPTIPPSRLDMFGMGGEEMQSDPAGNDGPDGADFSADAFAPVQLDPNTSPLMAESQLPFQFGPISAETFSSTANQAQPELSSGLLHGMYDRHFELFHPTLPIINRTRFEADLEAAETPQPSSLGVHALSWAMATLGSSSIPELQGHVDRCYDKCRVLLELAERQDTGESLDLHSLQALILLTLYEFKQPKFARSWMTLGRAIRLAKMMGLDQGACCLSAVPDPSHVGPSLPPPANPSEAEERRRTYWALFVLDAISTMQTNARTALERPNKMPLPSLPDYPDGPTQPGLNMPNLQQVFAPETGDNVSLSPFASIAVVMWLYRRYVEHMTSQQIQDALESAPSPSFWETHYSIEKDIARCKNTTLARYIDGEMSDDPRSLILRMNLAAVEISLHQTALTKVEESNLPPALAIDASTKCASAATDVARAAQIGKSLWAKNREIFRKQDRFIVWPMTVAILVLGRLIEKKDDVGGGTQSLRFSLRVLGRAMRDLIRHEHVQPGLMDKVDDWLGAKSRSPEQTVEDDNETL</sequence>
<dbReference type="InterPro" id="IPR036864">
    <property type="entry name" value="Zn2-C6_fun-type_DNA-bd_sf"/>
</dbReference>
<dbReference type="PANTHER" id="PTHR47338:SF10">
    <property type="entry name" value="TRANSCRIPTION FACTOR DOMAIN-CONTAINING PROTEIN-RELATED"/>
    <property type="match status" value="1"/>
</dbReference>
<dbReference type="RefSeq" id="XP_062635324.1">
    <property type="nucleotide sequence ID" value="XM_062777800.1"/>
</dbReference>
<proteinExistence type="predicted"/>
<dbReference type="AlphaFoldDB" id="A0AAN6ZL66"/>
<feature type="domain" description="Zn(2)-C6 fungal-type" evidence="7">
    <location>
        <begin position="1"/>
        <end position="28"/>
    </location>
</feature>
<accession>A0AAN6ZL66</accession>
<dbReference type="PANTHER" id="PTHR47338">
    <property type="entry name" value="ZN(II)2CYS6 TRANSCRIPTION FACTOR (EUROFUNG)-RELATED"/>
    <property type="match status" value="1"/>
</dbReference>
<evidence type="ECO:0000256" key="5">
    <source>
        <dbReference type="ARBA" id="ARBA00023242"/>
    </source>
</evidence>
<keyword evidence="9" id="KW-1185">Reference proteome</keyword>
<feature type="non-terminal residue" evidence="8">
    <location>
        <position position="1"/>
    </location>
</feature>
<dbReference type="PROSITE" id="PS50048">
    <property type="entry name" value="ZN2_CY6_FUNGAL_2"/>
    <property type="match status" value="1"/>
</dbReference>
<dbReference type="GO" id="GO:0000981">
    <property type="term" value="F:DNA-binding transcription factor activity, RNA polymerase II-specific"/>
    <property type="evidence" value="ECO:0007669"/>
    <property type="project" value="InterPro"/>
</dbReference>
<evidence type="ECO:0000259" key="7">
    <source>
        <dbReference type="PROSITE" id="PS50048"/>
    </source>
</evidence>
<dbReference type="Pfam" id="PF00172">
    <property type="entry name" value="Zn_clus"/>
    <property type="match status" value="1"/>
</dbReference>
<evidence type="ECO:0000313" key="8">
    <source>
        <dbReference type="EMBL" id="KAK4141953.1"/>
    </source>
</evidence>
<dbReference type="Proteomes" id="UP001302676">
    <property type="component" value="Unassembled WGS sequence"/>
</dbReference>
<feature type="region of interest" description="Disordered" evidence="6">
    <location>
        <begin position="61"/>
        <end position="95"/>
    </location>
</feature>
<evidence type="ECO:0000256" key="4">
    <source>
        <dbReference type="ARBA" id="ARBA00023163"/>
    </source>
</evidence>
<dbReference type="SUPFAM" id="SSF57701">
    <property type="entry name" value="Zn2/Cys6 DNA-binding domain"/>
    <property type="match status" value="1"/>
</dbReference>
<dbReference type="GO" id="GO:0003677">
    <property type="term" value="F:DNA binding"/>
    <property type="evidence" value="ECO:0007669"/>
    <property type="project" value="InterPro"/>
</dbReference>
<dbReference type="GO" id="GO:0008270">
    <property type="term" value="F:zinc ion binding"/>
    <property type="evidence" value="ECO:0007669"/>
    <property type="project" value="InterPro"/>
</dbReference>
<dbReference type="GeneID" id="87814413"/>
<protein>
    <submittedName>
        <fullName evidence="8">Fungal-specific transcription factor domain-containing protein</fullName>
    </submittedName>
</protein>
<evidence type="ECO:0000256" key="1">
    <source>
        <dbReference type="ARBA" id="ARBA00004123"/>
    </source>
</evidence>
<dbReference type="InterPro" id="IPR007219">
    <property type="entry name" value="XnlR_reg_dom"/>
</dbReference>
<dbReference type="CDD" id="cd12148">
    <property type="entry name" value="fungal_TF_MHR"/>
    <property type="match status" value="1"/>
</dbReference>